<reference evidence="3" key="3">
    <citation type="journal article" date="2016" name="Gigascience">
        <title>De novo construction of an expanded transcriptome assembly for the western tarnished plant bug, Lygus hesperus.</title>
        <authorList>
            <person name="Tassone E.E."/>
            <person name="Geib S.M."/>
            <person name="Hall B."/>
            <person name="Fabrick J.A."/>
            <person name="Brent C.S."/>
            <person name="Hull J.J."/>
        </authorList>
    </citation>
    <scope>NUCLEOTIDE SEQUENCE</scope>
</reference>
<organism evidence="2">
    <name type="scientific">Lygus hesperus</name>
    <name type="common">Western plant bug</name>
    <dbReference type="NCBI Taxonomy" id="30085"/>
    <lineage>
        <taxon>Eukaryota</taxon>
        <taxon>Metazoa</taxon>
        <taxon>Ecdysozoa</taxon>
        <taxon>Arthropoda</taxon>
        <taxon>Hexapoda</taxon>
        <taxon>Insecta</taxon>
        <taxon>Pterygota</taxon>
        <taxon>Neoptera</taxon>
        <taxon>Paraneoptera</taxon>
        <taxon>Hemiptera</taxon>
        <taxon>Heteroptera</taxon>
        <taxon>Panheteroptera</taxon>
        <taxon>Cimicomorpha</taxon>
        <taxon>Miridae</taxon>
        <taxon>Mirini</taxon>
        <taxon>Lygus</taxon>
    </lineage>
</organism>
<accession>A0A0A9W5P4</accession>
<feature type="non-terminal residue" evidence="2">
    <location>
        <position position="1"/>
    </location>
</feature>
<gene>
    <name evidence="2" type="ORF">CM83_11632</name>
    <name evidence="3" type="ORF">g.4305</name>
</gene>
<reference evidence="2" key="2">
    <citation type="submission" date="2014-07" db="EMBL/GenBank/DDBJ databases">
        <authorList>
            <person name="Hull J."/>
        </authorList>
    </citation>
    <scope>NUCLEOTIDE SEQUENCE</scope>
</reference>
<dbReference type="EMBL" id="GBHO01041781">
    <property type="protein sequence ID" value="JAG01823.1"/>
    <property type="molecule type" value="Transcribed_RNA"/>
</dbReference>
<feature type="signal peptide" evidence="1">
    <location>
        <begin position="1"/>
        <end position="18"/>
    </location>
</feature>
<keyword evidence="1" id="KW-0732">Signal</keyword>
<feature type="chain" id="PRO_5007389221" evidence="1">
    <location>
        <begin position="19"/>
        <end position="581"/>
    </location>
</feature>
<sequence>VLLTAVLLAAVLLTAAAAAVPTVSSPTTSTPILGVVESCVRCWSDMRGAISTSPPPAMPQTLCSLLLPRPRIHAAQLMGVLPWLHPLYCGLHSQLSHPLQCLLHLPSSHDRDLTAVLPSCALSPQPHPLPHNPPSQVPVLRRCIGSPSHVRFCRVWGRGTGTPICTPHPCWFALSETHPPHTALATTLVLPPMALCPRKSQCHLSRGCTAGCDASTVARKSCRPATSAHLSTVCVVCLCAVCSCDPQTMVGIGVCRPRAIVSRAAPPSAGFVAPTNSPAHPSSYFYLSPVAVSPAVVSVDVFQSVSVVESIALCSPTPPTPTALAPSISYWPPPLDSATPALSSPLCLERISSMFDLRYSNLPPTRPTHLGYCRSNISTCGVCGCTKLFPCSCFAHPLRLLRSLYLLCLVTYSLYHRYLCAVVANHFLAHLHLPKRWMLPWVCGTIAVLSSLAPPSPTTPTNSVDAPPPTILFPVSIVVAVLVQSPNCHRCMCATAAVGDVSDCSPLLTVPPLRTTSTTFVSLNQRMCLVRLSTACIATTTLLGPMYLSHSLLLGRLVRGTDPRSVVFAACAPAHLHPRVL</sequence>
<reference evidence="2" key="1">
    <citation type="journal article" date="2014" name="PLoS ONE">
        <title>Transcriptome-Based Identification of ABC Transporters in the Western Tarnished Plant Bug Lygus hesperus.</title>
        <authorList>
            <person name="Hull J.J."/>
            <person name="Chaney K."/>
            <person name="Geib S.M."/>
            <person name="Fabrick J.A."/>
            <person name="Brent C.S."/>
            <person name="Walsh D."/>
            <person name="Lavine L.C."/>
        </authorList>
    </citation>
    <scope>NUCLEOTIDE SEQUENCE</scope>
</reference>
<evidence type="ECO:0000313" key="3">
    <source>
        <dbReference type="EMBL" id="JAP97024.1"/>
    </source>
</evidence>
<name>A0A0A9W5P4_LYGHE</name>
<proteinExistence type="predicted"/>
<evidence type="ECO:0000313" key="2">
    <source>
        <dbReference type="EMBL" id="JAG01823.1"/>
    </source>
</evidence>
<dbReference type="AlphaFoldDB" id="A0A0A9W5P4"/>
<evidence type="ECO:0000256" key="1">
    <source>
        <dbReference type="SAM" id="SignalP"/>
    </source>
</evidence>
<protein>
    <submittedName>
        <fullName evidence="2">Uncharacterized protein</fullName>
    </submittedName>
</protein>
<dbReference type="EMBL" id="GDHC01021604">
    <property type="protein sequence ID" value="JAP97024.1"/>
    <property type="molecule type" value="Transcribed_RNA"/>
</dbReference>